<accession>A0A8S1ETD2</accession>
<reference evidence="3 4" key="1">
    <citation type="submission" date="2020-04" db="EMBL/GenBank/DDBJ databases">
        <authorList>
            <person name="Laetsch R D."/>
            <person name="Stevens L."/>
            <person name="Kumar S."/>
            <person name="Blaxter L. M."/>
        </authorList>
    </citation>
    <scope>NUCLEOTIDE SEQUENCE [LARGE SCALE GENOMIC DNA]</scope>
</reference>
<feature type="compositionally biased region" description="Polar residues" evidence="2">
    <location>
        <begin position="11"/>
        <end position="31"/>
    </location>
</feature>
<dbReference type="EMBL" id="CADEPM010000003">
    <property type="protein sequence ID" value="CAB3403265.1"/>
    <property type="molecule type" value="Genomic_DNA"/>
</dbReference>
<feature type="region of interest" description="Disordered" evidence="2">
    <location>
        <begin position="1"/>
        <end position="39"/>
    </location>
</feature>
<feature type="compositionally biased region" description="Basic and acidic residues" evidence="2">
    <location>
        <begin position="501"/>
        <end position="514"/>
    </location>
</feature>
<name>A0A8S1ETD2_9PELO</name>
<evidence type="ECO:0000313" key="3">
    <source>
        <dbReference type="EMBL" id="CAB3403265.1"/>
    </source>
</evidence>
<dbReference type="OrthoDB" id="5801533at2759"/>
<dbReference type="AlphaFoldDB" id="A0A8S1ETD2"/>
<feature type="coiled-coil region" evidence="1">
    <location>
        <begin position="225"/>
        <end position="263"/>
    </location>
</feature>
<dbReference type="GO" id="GO:0005856">
    <property type="term" value="C:cytoskeleton"/>
    <property type="evidence" value="ECO:0007669"/>
    <property type="project" value="TreeGrafter"/>
</dbReference>
<feature type="coiled-coil region" evidence="1">
    <location>
        <begin position="294"/>
        <end position="376"/>
    </location>
</feature>
<dbReference type="SUPFAM" id="SSF57997">
    <property type="entry name" value="Tropomyosin"/>
    <property type="match status" value="1"/>
</dbReference>
<gene>
    <name evidence="3" type="ORF">CBOVIS_LOCUS5766</name>
</gene>
<feature type="region of interest" description="Disordered" evidence="2">
    <location>
        <begin position="500"/>
        <end position="522"/>
    </location>
</feature>
<keyword evidence="1" id="KW-0175">Coiled coil</keyword>
<dbReference type="PANTHER" id="PTHR47357">
    <property type="entry name" value="COP1-INTERACTIVE PROTEIN 1"/>
    <property type="match status" value="1"/>
</dbReference>
<sequence>MEDNSILMEDSSMNGSAPRKSLSQPSLATADSTEKKRAIHRPVSGTLSNTAVSDVRNIPIIQTWQENEELKGKMYAMRCEVQMYVQKYNTAKDAMHKSVQEVLDEYVMLKLNAEEAEEKIAEFKSLNQELISVREQLADSQEKIRKSEEIMKKERDEFAKKIAELEEKLKPPRTSGFNLSTNDTLGSFRLPNTLDDALKRDDPDFTLIGPDEKKYMELEDKFYTLMEKNAELELLVRDLRDELDQKSARLAELDNQHAQLIAASGGGILNTTDSKTFVYGDGNESTKAAQIAYIDELEQKLKSSSENLERTTTALADYMNRVSKLEKEIRHMKKNTTFDSPSIRNELTPDELRDAIEKANSELNVLRKENRELRQKCSQLVGGDGNVSDSFGQSRLFAGISPAAAAADVHNVSLSHPAATPPADSSMNVNAPIFPSEAADDDSVMDMSSVRRMNEQDNANFAAALAEFDSIMKENKLNDTADTTGDISMPPPNRMTTESLLRAKSEKSTPERHGGHSRTSSAVTTMPVNDLAPRRSSVYMESKRTTVFSAELMHDVQQILDSSAALIDGAHGAAVDVQGMQEKMSLIRGALTRLFNRLKSSAALFEEILEKMGSSSPLAERIKQMQLAFETSICENAEVSQFLDAAEKELTNMSINFSMLEKSMVSQSFVADVTRRFSIAPAPDELLGSSLLNASYEPMFRIGRQSVAETEKEIEALRDEVKELRERLAKTNQLEMDAGLASPNTSMLQKHLADVQLRASQNFEELEMCQATLTRVENEKVQFERELKEANSKLRAAEIRLGETERELREAMSVVEEERRVRKAAESKIHKMESDLRNVERTAVERESSLKNEFETHLRESNERINHIEGELERAVDHVEKLQKEREMLSSKLTSVKNRADEAESTANGYLNEINNLMDEMKVMSDDLERLRAFEMEQTDLKKKLSAKKSTNYETYNRCSQTSEKENAVDETVAEAIENVGKELTSLTRKQMKIKIDIRDVNTIRLACEEMCKQLIKEKACRHEQAEAMREINAGLDVKLKEIEKNQENVDPNIVGSIVRNVPKEHYRDPTRQLLRDATSATDGIVQVLKKIGHAKDSDELREIVKKALTDARQLRDFLHQKIILLKTVDMASAHTETHEQLLQHLARSYQDFALVDEECKKLRKVIAKMQAAVMDPGFEVQERIKREIGRIARDMGAVASLQKTHETNRN</sequence>
<dbReference type="Proteomes" id="UP000494206">
    <property type="component" value="Unassembled WGS sequence"/>
</dbReference>
<comment type="caution">
    <text evidence="3">The sequence shown here is derived from an EMBL/GenBank/DDBJ whole genome shotgun (WGS) entry which is preliminary data.</text>
</comment>
<feature type="coiled-coil region" evidence="1">
    <location>
        <begin position="766"/>
        <end position="931"/>
    </location>
</feature>
<dbReference type="GO" id="GO:0005200">
    <property type="term" value="F:structural constituent of cytoskeleton"/>
    <property type="evidence" value="ECO:0007669"/>
    <property type="project" value="TreeGrafter"/>
</dbReference>
<keyword evidence="4" id="KW-1185">Reference proteome</keyword>
<evidence type="ECO:0000256" key="1">
    <source>
        <dbReference type="SAM" id="Coils"/>
    </source>
</evidence>
<evidence type="ECO:0000313" key="4">
    <source>
        <dbReference type="Proteomes" id="UP000494206"/>
    </source>
</evidence>
<dbReference type="PANTHER" id="PTHR47357:SF1">
    <property type="entry name" value="SPINDLE POLE BODY COMPONENT 110"/>
    <property type="match status" value="1"/>
</dbReference>
<feature type="coiled-coil region" evidence="1">
    <location>
        <begin position="99"/>
        <end position="168"/>
    </location>
</feature>
<protein>
    <submittedName>
        <fullName evidence="3">Uncharacterized protein</fullName>
    </submittedName>
</protein>
<proteinExistence type="predicted"/>
<feature type="coiled-coil region" evidence="1">
    <location>
        <begin position="707"/>
        <end position="734"/>
    </location>
</feature>
<evidence type="ECO:0000256" key="2">
    <source>
        <dbReference type="SAM" id="MobiDB-lite"/>
    </source>
</evidence>
<organism evidence="3 4">
    <name type="scientific">Caenorhabditis bovis</name>
    <dbReference type="NCBI Taxonomy" id="2654633"/>
    <lineage>
        <taxon>Eukaryota</taxon>
        <taxon>Metazoa</taxon>
        <taxon>Ecdysozoa</taxon>
        <taxon>Nematoda</taxon>
        <taxon>Chromadorea</taxon>
        <taxon>Rhabditida</taxon>
        <taxon>Rhabditina</taxon>
        <taxon>Rhabditomorpha</taxon>
        <taxon>Rhabditoidea</taxon>
        <taxon>Rhabditidae</taxon>
        <taxon>Peloderinae</taxon>
        <taxon>Caenorhabditis</taxon>
    </lineage>
</organism>